<dbReference type="SUPFAM" id="SSF111283">
    <property type="entry name" value="Putative modulator of DNA gyrase, PmbA/TldD"/>
    <property type="match status" value="1"/>
</dbReference>
<accession>A0A2M7RN87</accession>
<evidence type="ECO:0000313" key="6">
    <source>
        <dbReference type="Proteomes" id="UP000229371"/>
    </source>
</evidence>
<evidence type="ECO:0000259" key="2">
    <source>
        <dbReference type="Pfam" id="PF01523"/>
    </source>
</evidence>
<dbReference type="InterPro" id="IPR002510">
    <property type="entry name" value="Metalloprtase-TldD/E_N"/>
</dbReference>
<organism evidence="5 6">
    <name type="scientific">bacterium (Candidatus Gribaldobacteria) CG_4_10_14_0_8_um_filter_33_9</name>
    <dbReference type="NCBI Taxonomy" id="2014266"/>
    <lineage>
        <taxon>Bacteria</taxon>
        <taxon>Candidatus Gribaldobacteria</taxon>
    </lineage>
</organism>
<feature type="domain" description="Metalloprotease TldD/E N-terminal" evidence="2">
    <location>
        <begin position="27"/>
        <end position="90"/>
    </location>
</feature>
<dbReference type="Proteomes" id="UP000229371">
    <property type="component" value="Unassembled WGS sequence"/>
</dbReference>
<sequence length="442" mass="49053">MLDKLKIKKILNQILKYSKKVGAEQTEVLFFGGKSSLTRFANSQIHQNINKENVEISIRVILGKKIGVASTNDLSEESIKKTIDSVLLIAKSQKPDKNFISLPKPSKIKQIKSCIKATANCSPQKRAQIIKQAIKETKKYDLKASGALSTSFSQIAVANSLGVFCYEPQTFCSFTLVVSGENSSGYADFTDLDVRKIKPKILAKQACLKAIKGKDPAEIKQGIYEVFLEEYAVNEMLGYMAYLGFAGKAIEEGKSFLSGKIGKRVLGKNITIWDNGLSLRGIPMPFDFEGVRKKKVVLIKNGVFKNRVYDSYSAHKEGKISTGHSLPAPNTFGAYPANLFMKAGKGSKTKMLKKIKKGIYVTRFWYVNAHHHNLLMTGMTRDGTFLIENGKLTKPIKNLRFTQSIVEALSNVLEISKKTKLIGSNLVPALRIKKFSFTGQTE</sequence>
<comment type="caution">
    <text evidence="5">The sequence shown here is derived from an EMBL/GenBank/DDBJ whole genome shotgun (WGS) entry which is preliminary data.</text>
</comment>
<protein>
    <submittedName>
        <fullName evidence="5">TldD/PmbA family protein</fullName>
    </submittedName>
</protein>
<dbReference type="PANTHER" id="PTHR43666">
    <property type="entry name" value="TLDD PROTEIN"/>
    <property type="match status" value="1"/>
</dbReference>
<proteinExistence type="inferred from homology"/>
<evidence type="ECO:0000313" key="5">
    <source>
        <dbReference type="EMBL" id="PIZ00945.1"/>
    </source>
</evidence>
<dbReference type="InterPro" id="IPR045570">
    <property type="entry name" value="Metalloprtase-TldD/E_cen_dom"/>
</dbReference>
<dbReference type="Pfam" id="PF19289">
    <property type="entry name" value="PmbA_TldD_3rd"/>
    <property type="match status" value="1"/>
</dbReference>
<dbReference type="EMBL" id="PFMI01000029">
    <property type="protein sequence ID" value="PIZ00945.1"/>
    <property type="molecule type" value="Genomic_DNA"/>
</dbReference>
<dbReference type="AlphaFoldDB" id="A0A2M7RN87"/>
<gene>
    <name evidence="5" type="ORF">COY61_01115</name>
</gene>
<dbReference type="PANTHER" id="PTHR43666:SF1">
    <property type="entry name" value="CONSERVED PROTEIN"/>
    <property type="match status" value="1"/>
</dbReference>
<dbReference type="Gene3D" id="3.30.2290.10">
    <property type="entry name" value="PmbA/TldD superfamily"/>
    <property type="match status" value="1"/>
</dbReference>
<dbReference type="InterPro" id="IPR045569">
    <property type="entry name" value="Metalloprtase-TldD/E_C"/>
</dbReference>
<dbReference type="InterPro" id="IPR036059">
    <property type="entry name" value="TldD/PmbA_sf"/>
</dbReference>
<dbReference type="Pfam" id="PF01523">
    <property type="entry name" value="PmbA_TldD_1st"/>
    <property type="match status" value="1"/>
</dbReference>
<name>A0A2M7RN87_9BACT</name>
<feature type="domain" description="Metalloprotease TldD/E C-terminal" evidence="3">
    <location>
        <begin position="222"/>
        <end position="439"/>
    </location>
</feature>
<evidence type="ECO:0000259" key="3">
    <source>
        <dbReference type="Pfam" id="PF19289"/>
    </source>
</evidence>
<dbReference type="GO" id="GO:0006508">
    <property type="term" value="P:proteolysis"/>
    <property type="evidence" value="ECO:0007669"/>
    <property type="project" value="InterPro"/>
</dbReference>
<dbReference type="GO" id="GO:0008237">
    <property type="term" value="F:metallopeptidase activity"/>
    <property type="evidence" value="ECO:0007669"/>
    <property type="project" value="InterPro"/>
</dbReference>
<comment type="similarity">
    <text evidence="1">Belongs to the peptidase U62 family.</text>
</comment>
<evidence type="ECO:0000256" key="1">
    <source>
        <dbReference type="ARBA" id="ARBA00005836"/>
    </source>
</evidence>
<evidence type="ECO:0000259" key="4">
    <source>
        <dbReference type="Pfam" id="PF19290"/>
    </source>
</evidence>
<feature type="domain" description="Metalloprotease TldD/E central" evidence="4">
    <location>
        <begin position="128"/>
        <end position="211"/>
    </location>
</feature>
<dbReference type="InterPro" id="IPR035068">
    <property type="entry name" value="TldD/PmbA_N"/>
</dbReference>
<dbReference type="Pfam" id="PF19290">
    <property type="entry name" value="PmbA_TldD_2nd"/>
    <property type="match status" value="1"/>
</dbReference>
<reference evidence="6" key="1">
    <citation type="submission" date="2017-09" db="EMBL/GenBank/DDBJ databases">
        <title>Depth-based differentiation of microbial function through sediment-hosted aquifers and enrichment of novel symbionts in the deep terrestrial subsurface.</title>
        <authorList>
            <person name="Probst A.J."/>
            <person name="Ladd B."/>
            <person name="Jarett J.K."/>
            <person name="Geller-Mcgrath D.E."/>
            <person name="Sieber C.M.K."/>
            <person name="Emerson J.B."/>
            <person name="Anantharaman K."/>
            <person name="Thomas B.C."/>
            <person name="Malmstrom R."/>
            <person name="Stieglmeier M."/>
            <person name="Klingl A."/>
            <person name="Woyke T."/>
            <person name="Ryan C.M."/>
            <person name="Banfield J.F."/>
        </authorList>
    </citation>
    <scope>NUCLEOTIDE SEQUENCE [LARGE SCALE GENOMIC DNA]</scope>
</reference>